<sequence>MRGQDNVAERIVAQDDAAYRAQLREWLASAYAGFVRGWPGGASPRDLDFRRAWEDTLCANGWSGLGWPREYGGHGLPLSRQAVFHEEHARCGAPLGVNLIGHGILAPTLLHFGNEAQKRRFLPGILSNREVWCQGYSEPGAGSDLASVRTRAEPAPGGYRLNGHKIWTSFADRAQWCFVLARTDPAAPKHKGLSFLLVDMRSPGVRVEPIRQITGEAEFCEVFFEDVFVPQELLLGAENQGWKVAMAAASFERGTYFIPRLVRFSQELQAVRRLALRPDAYGHLPASSAAVRHKWARLAADSHVLALKSRRALEGAMRGDPPGPEGSSTKIHWSEAHQRLLELSLQMLGENACLQGATQTREGNADSADGDVDAAALTHAYLWSRAETILAGTSEIQRNIIAEQMLGLPKA</sequence>
<keyword evidence="3" id="KW-0285">Flavoprotein</keyword>
<dbReference type="Gene3D" id="1.20.140.10">
    <property type="entry name" value="Butyryl-CoA Dehydrogenase, subunit A, domain 3"/>
    <property type="match status" value="1"/>
</dbReference>
<feature type="domain" description="Acyl-CoA oxidase/dehydrogenase middle" evidence="7">
    <location>
        <begin position="133"/>
        <end position="227"/>
    </location>
</feature>
<dbReference type="EMBL" id="CADILD010000002">
    <property type="protein sequence ID" value="CAB3886408.1"/>
    <property type="molecule type" value="Genomic_DNA"/>
</dbReference>
<keyword evidence="5 10" id="KW-0560">Oxidoreductase</keyword>
<dbReference type="Pfam" id="PF02770">
    <property type="entry name" value="Acyl-CoA_dh_M"/>
    <property type="match status" value="1"/>
</dbReference>
<dbReference type="InterPro" id="IPR052161">
    <property type="entry name" value="Mycobact_Acyl-CoA_DH"/>
</dbReference>
<evidence type="ECO:0000256" key="3">
    <source>
        <dbReference type="ARBA" id="ARBA00022630"/>
    </source>
</evidence>
<dbReference type="InterPro" id="IPR006091">
    <property type="entry name" value="Acyl-CoA_Oxase/DH_mid-dom"/>
</dbReference>
<dbReference type="Pfam" id="PF00441">
    <property type="entry name" value="Acyl-CoA_dh_1"/>
    <property type="match status" value="1"/>
</dbReference>
<protein>
    <submittedName>
        <fullName evidence="10">Acyl-CoA dehydrogenase FadE17</fullName>
        <ecNumber evidence="10">1.3.99.-</ecNumber>
    </submittedName>
</protein>
<dbReference type="InterPro" id="IPR037069">
    <property type="entry name" value="AcylCoA_DH/ox_N_sf"/>
</dbReference>
<dbReference type="InterPro" id="IPR046373">
    <property type="entry name" value="Acyl-CoA_Oxase/DH_mid-dom_sf"/>
</dbReference>
<proteinExistence type="inferred from homology"/>
<dbReference type="EC" id="1.3.99.-" evidence="10"/>
<keyword evidence="12" id="KW-1185">Reference proteome</keyword>
<evidence type="ECO:0000313" key="10">
    <source>
        <dbReference type="EMBL" id="CAB3886408.1"/>
    </source>
</evidence>
<dbReference type="InterPro" id="IPR009100">
    <property type="entry name" value="AcylCoA_DH/oxidase_NM_dom_sf"/>
</dbReference>
<gene>
    <name evidence="10" type="ORF">LMG1861_03545</name>
    <name evidence="9" type="ORF">LMG1873_02669</name>
</gene>
<dbReference type="Proteomes" id="UP000494116">
    <property type="component" value="Unassembled WGS sequence"/>
</dbReference>
<dbReference type="Gene3D" id="1.10.540.10">
    <property type="entry name" value="Acyl-CoA dehydrogenase/oxidase, N-terminal domain"/>
    <property type="match status" value="1"/>
</dbReference>
<dbReference type="InterPro" id="IPR009075">
    <property type="entry name" value="AcylCo_DH/oxidase_C"/>
</dbReference>
<feature type="domain" description="Acyl-CoA dehydrogenase/oxidase N-terminal" evidence="8">
    <location>
        <begin position="16"/>
        <end position="127"/>
    </location>
</feature>
<evidence type="ECO:0000313" key="12">
    <source>
        <dbReference type="Proteomes" id="UP000494116"/>
    </source>
</evidence>
<dbReference type="PANTHER" id="PTHR43292:SF3">
    <property type="entry name" value="ACYL-COA DEHYDROGENASE FADE29"/>
    <property type="match status" value="1"/>
</dbReference>
<dbReference type="RefSeq" id="WP_061302754.1">
    <property type="nucleotide sequence ID" value="NZ_CADIJS010000002.1"/>
</dbReference>
<dbReference type="PANTHER" id="PTHR43292">
    <property type="entry name" value="ACYL-COA DEHYDROGENASE"/>
    <property type="match status" value="1"/>
</dbReference>
<dbReference type="InterPro" id="IPR013786">
    <property type="entry name" value="AcylCoA_DH/ox_N"/>
</dbReference>
<dbReference type="GO" id="GO:0005886">
    <property type="term" value="C:plasma membrane"/>
    <property type="evidence" value="ECO:0007669"/>
    <property type="project" value="TreeGrafter"/>
</dbReference>
<dbReference type="GO" id="GO:0050660">
    <property type="term" value="F:flavin adenine dinucleotide binding"/>
    <property type="evidence" value="ECO:0007669"/>
    <property type="project" value="InterPro"/>
</dbReference>
<evidence type="ECO:0000256" key="2">
    <source>
        <dbReference type="ARBA" id="ARBA00009347"/>
    </source>
</evidence>
<evidence type="ECO:0000256" key="4">
    <source>
        <dbReference type="ARBA" id="ARBA00022827"/>
    </source>
</evidence>
<keyword evidence="4" id="KW-0274">FAD</keyword>
<dbReference type="EMBL" id="CADIJS010000002">
    <property type="protein sequence ID" value="CAB3701339.1"/>
    <property type="molecule type" value="Genomic_DNA"/>
</dbReference>
<dbReference type="SUPFAM" id="SSF47203">
    <property type="entry name" value="Acyl-CoA dehydrogenase C-terminal domain-like"/>
    <property type="match status" value="1"/>
</dbReference>
<reference evidence="11 12" key="1">
    <citation type="submission" date="2020-04" db="EMBL/GenBank/DDBJ databases">
        <authorList>
            <person name="De Canck E."/>
        </authorList>
    </citation>
    <scope>NUCLEOTIDE SEQUENCE [LARGE SCALE GENOMIC DNA]</scope>
    <source>
        <strain evidence="10 11">LMG 1861</strain>
        <strain evidence="9 12">LMG 1873</strain>
    </source>
</reference>
<feature type="domain" description="Acyl-CoA dehydrogenase/oxidase C-terminal" evidence="6">
    <location>
        <begin position="239"/>
        <end position="406"/>
    </location>
</feature>
<dbReference type="AlphaFoldDB" id="A0A6S7DY03"/>
<name>A0A6S7DY03_9BURK</name>
<comment type="cofactor">
    <cofactor evidence="1">
        <name>FAD</name>
        <dbReference type="ChEBI" id="CHEBI:57692"/>
    </cofactor>
</comment>
<evidence type="ECO:0000313" key="9">
    <source>
        <dbReference type="EMBL" id="CAB3701339.1"/>
    </source>
</evidence>
<dbReference type="Proteomes" id="UP000494105">
    <property type="component" value="Unassembled WGS sequence"/>
</dbReference>
<evidence type="ECO:0000256" key="5">
    <source>
        <dbReference type="ARBA" id="ARBA00023002"/>
    </source>
</evidence>
<evidence type="ECO:0000259" key="6">
    <source>
        <dbReference type="Pfam" id="PF00441"/>
    </source>
</evidence>
<organism evidence="10 11">
    <name type="scientific">Achromobacter piechaudii</name>
    <dbReference type="NCBI Taxonomy" id="72556"/>
    <lineage>
        <taxon>Bacteria</taxon>
        <taxon>Pseudomonadati</taxon>
        <taxon>Pseudomonadota</taxon>
        <taxon>Betaproteobacteria</taxon>
        <taxon>Burkholderiales</taxon>
        <taxon>Alcaligenaceae</taxon>
        <taxon>Achromobacter</taxon>
    </lineage>
</organism>
<dbReference type="SUPFAM" id="SSF56645">
    <property type="entry name" value="Acyl-CoA dehydrogenase NM domain-like"/>
    <property type="match status" value="1"/>
</dbReference>
<evidence type="ECO:0000256" key="1">
    <source>
        <dbReference type="ARBA" id="ARBA00001974"/>
    </source>
</evidence>
<accession>A0A6S7DY03</accession>
<dbReference type="Pfam" id="PF02771">
    <property type="entry name" value="Acyl-CoA_dh_N"/>
    <property type="match status" value="1"/>
</dbReference>
<evidence type="ECO:0000313" key="11">
    <source>
        <dbReference type="Proteomes" id="UP000494105"/>
    </source>
</evidence>
<dbReference type="InterPro" id="IPR036250">
    <property type="entry name" value="AcylCo_DH-like_C"/>
</dbReference>
<dbReference type="Gene3D" id="2.40.110.10">
    <property type="entry name" value="Butyryl-CoA Dehydrogenase, subunit A, domain 2"/>
    <property type="match status" value="1"/>
</dbReference>
<comment type="similarity">
    <text evidence="2">Belongs to the acyl-CoA dehydrogenase family.</text>
</comment>
<evidence type="ECO:0000259" key="8">
    <source>
        <dbReference type="Pfam" id="PF02771"/>
    </source>
</evidence>
<dbReference type="GO" id="GO:0016627">
    <property type="term" value="F:oxidoreductase activity, acting on the CH-CH group of donors"/>
    <property type="evidence" value="ECO:0007669"/>
    <property type="project" value="InterPro"/>
</dbReference>
<evidence type="ECO:0000259" key="7">
    <source>
        <dbReference type="Pfam" id="PF02770"/>
    </source>
</evidence>
<dbReference type="FunFam" id="2.40.110.10:FF:000011">
    <property type="entry name" value="Acyl-CoA dehydrogenase FadE34"/>
    <property type="match status" value="1"/>
</dbReference>